<dbReference type="GO" id="GO:0006310">
    <property type="term" value="P:DNA recombination"/>
    <property type="evidence" value="ECO:0007669"/>
    <property type="project" value="UniProtKB-KW"/>
</dbReference>
<feature type="domain" description="Tyr recombinase" evidence="3">
    <location>
        <begin position="26"/>
        <end position="215"/>
    </location>
</feature>
<dbReference type="GO" id="GO:0015074">
    <property type="term" value="P:DNA integration"/>
    <property type="evidence" value="ECO:0007669"/>
    <property type="project" value="InterPro"/>
</dbReference>
<keyword evidence="1" id="KW-0238">DNA-binding</keyword>
<protein>
    <submittedName>
        <fullName evidence="4">Tyrosine recombinase XerD</fullName>
    </submittedName>
</protein>
<evidence type="ECO:0000259" key="3">
    <source>
        <dbReference type="PROSITE" id="PS51898"/>
    </source>
</evidence>
<dbReference type="InterPro" id="IPR013762">
    <property type="entry name" value="Integrase-like_cat_sf"/>
</dbReference>
<name>A0A645DU64_9ZZZZ</name>
<dbReference type="GO" id="GO:0003677">
    <property type="term" value="F:DNA binding"/>
    <property type="evidence" value="ECO:0007669"/>
    <property type="project" value="UniProtKB-KW"/>
</dbReference>
<dbReference type="PROSITE" id="PS51898">
    <property type="entry name" value="TYR_RECOMBINASE"/>
    <property type="match status" value="1"/>
</dbReference>
<dbReference type="EMBL" id="VSSQ01039794">
    <property type="protein sequence ID" value="MPM92917.1"/>
    <property type="molecule type" value="Genomic_DNA"/>
</dbReference>
<evidence type="ECO:0000313" key="4">
    <source>
        <dbReference type="EMBL" id="MPM92917.1"/>
    </source>
</evidence>
<dbReference type="PANTHER" id="PTHR30349">
    <property type="entry name" value="PHAGE INTEGRASE-RELATED"/>
    <property type="match status" value="1"/>
</dbReference>
<reference evidence="4" key="1">
    <citation type="submission" date="2019-08" db="EMBL/GenBank/DDBJ databases">
        <authorList>
            <person name="Kucharzyk K."/>
            <person name="Murdoch R.W."/>
            <person name="Higgins S."/>
            <person name="Loffler F."/>
        </authorList>
    </citation>
    <scope>NUCLEOTIDE SEQUENCE</scope>
</reference>
<keyword evidence="2" id="KW-0233">DNA recombination</keyword>
<dbReference type="InterPro" id="IPR011010">
    <property type="entry name" value="DNA_brk_join_enz"/>
</dbReference>
<dbReference type="Pfam" id="PF00589">
    <property type="entry name" value="Phage_integrase"/>
    <property type="match status" value="1"/>
</dbReference>
<dbReference type="InterPro" id="IPR002104">
    <property type="entry name" value="Integrase_catalytic"/>
</dbReference>
<proteinExistence type="predicted"/>
<dbReference type="Gene3D" id="1.10.443.10">
    <property type="entry name" value="Intergrase catalytic core"/>
    <property type="match status" value="1"/>
</dbReference>
<comment type="caution">
    <text evidence="4">The sequence shown here is derived from an EMBL/GenBank/DDBJ whole genome shotgun (WGS) entry which is preliminary data.</text>
</comment>
<organism evidence="4">
    <name type="scientific">bioreactor metagenome</name>
    <dbReference type="NCBI Taxonomy" id="1076179"/>
    <lineage>
        <taxon>unclassified sequences</taxon>
        <taxon>metagenomes</taxon>
        <taxon>ecological metagenomes</taxon>
    </lineage>
</organism>
<dbReference type="CDD" id="cd01182">
    <property type="entry name" value="INT_RitC_C_like"/>
    <property type="match status" value="1"/>
</dbReference>
<gene>
    <name evidence="4" type="primary">xerD_87</name>
    <name evidence="4" type="ORF">SDC9_140053</name>
</gene>
<dbReference type="InterPro" id="IPR050090">
    <property type="entry name" value="Tyrosine_recombinase_XerCD"/>
</dbReference>
<dbReference type="AlphaFoldDB" id="A0A645DU64"/>
<dbReference type="PANTHER" id="PTHR30349:SF41">
    <property type="entry name" value="INTEGRASE_RECOMBINASE PROTEIN MJ0367-RELATED"/>
    <property type="match status" value="1"/>
</dbReference>
<evidence type="ECO:0000256" key="1">
    <source>
        <dbReference type="ARBA" id="ARBA00023125"/>
    </source>
</evidence>
<accession>A0A645DU64</accession>
<sequence length="247" mass="28086">MQYEDVARLQQWQEVLGIKIKKTVRATMNHLSLDGVKALLGQIPRNTERGRRDLAMLSLLYETGARVQELIDLRPVDVNLSRPCYATLFGKGSKKRIVPIQDAQVAILKEYMNENNLLESRMNQRPLFQNDRGGKLTGAGITYILKNYAAMARNSTENLIPDKISPHCLRHSKAMHLLQAGVNLVYIRDILGHVSIQTTEIYARADSKQKREALEKTYASVLPVTEVKNPSWEKNPELKNWLKSLGH</sequence>
<evidence type="ECO:0000256" key="2">
    <source>
        <dbReference type="ARBA" id="ARBA00023172"/>
    </source>
</evidence>
<dbReference type="SUPFAM" id="SSF56349">
    <property type="entry name" value="DNA breaking-rejoining enzymes"/>
    <property type="match status" value="1"/>
</dbReference>